<dbReference type="InterPro" id="IPR029058">
    <property type="entry name" value="AB_hydrolase_fold"/>
</dbReference>
<dbReference type="EMBL" id="JACCKB010000015">
    <property type="protein sequence ID" value="NYZ66571.1"/>
    <property type="molecule type" value="Genomic_DNA"/>
</dbReference>
<gene>
    <name evidence="1" type="ORF">H0A36_11180</name>
</gene>
<comment type="caution">
    <text evidence="1">The sequence shown here is derived from an EMBL/GenBank/DDBJ whole genome shotgun (WGS) entry which is preliminary data.</text>
</comment>
<proteinExistence type="predicted"/>
<dbReference type="Pfam" id="PF05728">
    <property type="entry name" value="UPF0227"/>
    <property type="match status" value="1"/>
</dbReference>
<name>A0A853I9M9_9GAMM</name>
<dbReference type="Gene3D" id="3.40.50.1820">
    <property type="entry name" value="alpha/beta hydrolase"/>
    <property type="match status" value="1"/>
</dbReference>
<dbReference type="Proteomes" id="UP000569732">
    <property type="component" value="Unassembled WGS sequence"/>
</dbReference>
<dbReference type="InterPro" id="IPR008886">
    <property type="entry name" value="UPF0227/Esterase_YqiA"/>
</dbReference>
<reference evidence="1 2" key="1">
    <citation type="submission" date="2020-07" db="EMBL/GenBank/DDBJ databases">
        <title>Endozoicomonas sp. nov., isolated from sediment.</title>
        <authorList>
            <person name="Gu T."/>
        </authorList>
    </citation>
    <scope>NUCLEOTIDE SEQUENCE [LARGE SCALE GENOMIC DNA]</scope>
    <source>
        <strain evidence="1 2">SM1973</strain>
    </source>
</reference>
<dbReference type="AlphaFoldDB" id="A0A853I9M9"/>
<dbReference type="SUPFAM" id="SSF53474">
    <property type="entry name" value="alpha/beta-Hydrolases"/>
    <property type="match status" value="1"/>
</dbReference>
<keyword evidence="2" id="KW-1185">Reference proteome</keyword>
<dbReference type="PANTHER" id="PTHR35602">
    <property type="entry name" value="ESTERASE YQIA-RELATED"/>
    <property type="match status" value="1"/>
</dbReference>
<protein>
    <submittedName>
        <fullName evidence="1">Esterase</fullName>
    </submittedName>
</protein>
<accession>A0A853I9M9</accession>
<dbReference type="PANTHER" id="PTHR35602:SF3">
    <property type="entry name" value="ESTERASE YQIA"/>
    <property type="match status" value="1"/>
</dbReference>
<dbReference type="RefSeq" id="WP_180568600.1">
    <property type="nucleotide sequence ID" value="NZ_JACCKB010000015.1"/>
</dbReference>
<evidence type="ECO:0000313" key="2">
    <source>
        <dbReference type="Proteomes" id="UP000569732"/>
    </source>
</evidence>
<sequence length="211" mass="23900">MISQSALASPLIVYIHGFCSSPASTKARLLIGSLKTQPFLHQVWVPALPFGPEQAIDLLWARLQQESQQKPVYLIGSSLGGYYGTWLYQQLSLRQQKSKSVYETKLVLINPAVRPYEMMADYLGEHNNYYTGEQYILTQEHVNQLKALQISAITNPDNCLLLVQTGDETLDYRKAVDYYQASPTQVIPGGSHGFERFAEYLPQIYKFFGLL</sequence>
<evidence type="ECO:0000313" key="1">
    <source>
        <dbReference type="EMBL" id="NYZ66571.1"/>
    </source>
</evidence>
<organism evidence="1 2">
    <name type="scientific">Spartinivicinus marinus</name>
    <dbReference type="NCBI Taxonomy" id="2994442"/>
    <lineage>
        <taxon>Bacteria</taxon>
        <taxon>Pseudomonadati</taxon>
        <taxon>Pseudomonadota</taxon>
        <taxon>Gammaproteobacteria</taxon>
        <taxon>Oceanospirillales</taxon>
        <taxon>Zooshikellaceae</taxon>
        <taxon>Spartinivicinus</taxon>
    </lineage>
</organism>